<feature type="DNA-binding region" description="H-T-H motif" evidence="2">
    <location>
        <begin position="32"/>
        <end position="51"/>
    </location>
</feature>
<accession>A0ABS3W4G0</accession>
<dbReference type="PANTHER" id="PTHR43479:SF23">
    <property type="entry name" value="HTH TETR-TYPE DOMAIN-CONTAINING PROTEIN"/>
    <property type="match status" value="1"/>
</dbReference>
<reference evidence="4 5" key="1">
    <citation type="submission" date="2021-03" db="EMBL/GenBank/DDBJ databases">
        <title>Paenibacillus artemisicola MWE-103 whole genome sequence.</title>
        <authorList>
            <person name="Ham Y.J."/>
        </authorList>
    </citation>
    <scope>NUCLEOTIDE SEQUENCE [LARGE SCALE GENOMIC DNA]</scope>
    <source>
        <strain evidence="4 5">MWE-103</strain>
    </source>
</reference>
<evidence type="ECO:0000313" key="5">
    <source>
        <dbReference type="Proteomes" id="UP000670947"/>
    </source>
</evidence>
<name>A0ABS3W4G0_9BACL</name>
<dbReference type="InterPro" id="IPR039532">
    <property type="entry name" value="TetR_C_Firmicutes"/>
</dbReference>
<dbReference type="SUPFAM" id="SSF46689">
    <property type="entry name" value="Homeodomain-like"/>
    <property type="match status" value="1"/>
</dbReference>
<dbReference type="PANTHER" id="PTHR43479">
    <property type="entry name" value="ACREF/ENVCD OPERON REPRESSOR-RELATED"/>
    <property type="match status" value="1"/>
</dbReference>
<sequence length="181" mass="20446">MASVDRRVAKSREAIKTALVALMADKKFEHITMQDISDKANVGRRTIYLHYQDKYDLLDRLVMEHIEALRTICEAAEEASFAEGSLAWFGYFERNKAFFAAMLRSREAASFRSRFLDYVTRRLEHYVDIAQGVNEGLSKEIVLRFLGTAIVGLVESWLAGGLSEPIGAVAKQLGLLLDRNL</sequence>
<dbReference type="PROSITE" id="PS50977">
    <property type="entry name" value="HTH_TETR_2"/>
    <property type="match status" value="1"/>
</dbReference>
<dbReference type="InterPro" id="IPR009057">
    <property type="entry name" value="Homeodomain-like_sf"/>
</dbReference>
<dbReference type="Pfam" id="PF00440">
    <property type="entry name" value="TetR_N"/>
    <property type="match status" value="1"/>
</dbReference>
<dbReference type="RefSeq" id="WP_208845981.1">
    <property type="nucleotide sequence ID" value="NZ_JAGGDJ010000001.1"/>
</dbReference>
<feature type="domain" description="HTH tetR-type" evidence="3">
    <location>
        <begin position="9"/>
        <end position="69"/>
    </location>
</feature>
<evidence type="ECO:0000313" key="4">
    <source>
        <dbReference type="EMBL" id="MBO7743035.1"/>
    </source>
</evidence>
<dbReference type="Pfam" id="PF14278">
    <property type="entry name" value="TetR_C_8"/>
    <property type="match status" value="1"/>
</dbReference>
<evidence type="ECO:0000259" key="3">
    <source>
        <dbReference type="PROSITE" id="PS50977"/>
    </source>
</evidence>
<protein>
    <submittedName>
        <fullName evidence="4">TetR/AcrR family transcriptional regulator</fullName>
    </submittedName>
</protein>
<dbReference type="Gene3D" id="1.10.357.10">
    <property type="entry name" value="Tetracycline Repressor, domain 2"/>
    <property type="match status" value="1"/>
</dbReference>
<keyword evidence="1 2" id="KW-0238">DNA-binding</keyword>
<dbReference type="EMBL" id="JAGGDJ010000001">
    <property type="protein sequence ID" value="MBO7743035.1"/>
    <property type="molecule type" value="Genomic_DNA"/>
</dbReference>
<comment type="caution">
    <text evidence="4">The sequence shown here is derived from an EMBL/GenBank/DDBJ whole genome shotgun (WGS) entry which is preliminary data.</text>
</comment>
<evidence type="ECO:0000256" key="2">
    <source>
        <dbReference type="PROSITE-ProRule" id="PRU00335"/>
    </source>
</evidence>
<evidence type="ECO:0000256" key="1">
    <source>
        <dbReference type="ARBA" id="ARBA00023125"/>
    </source>
</evidence>
<organism evidence="4 5">
    <name type="scientific">Paenibacillus artemisiicola</name>
    <dbReference type="NCBI Taxonomy" id="1172618"/>
    <lineage>
        <taxon>Bacteria</taxon>
        <taxon>Bacillati</taxon>
        <taxon>Bacillota</taxon>
        <taxon>Bacilli</taxon>
        <taxon>Bacillales</taxon>
        <taxon>Paenibacillaceae</taxon>
        <taxon>Paenibacillus</taxon>
    </lineage>
</organism>
<dbReference type="Proteomes" id="UP000670947">
    <property type="component" value="Unassembled WGS sequence"/>
</dbReference>
<gene>
    <name evidence="4" type="ORF">I8J29_02420</name>
</gene>
<proteinExistence type="predicted"/>
<dbReference type="InterPro" id="IPR001647">
    <property type="entry name" value="HTH_TetR"/>
</dbReference>
<keyword evidence="5" id="KW-1185">Reference proteome</keyword>
<dbReference type="InterPro" id="IPR050624">
    <property type="entry name" value="HTH-type_Tx_Regulator"/>
</dbReference>